<organism evidence="1 2">
    <name type="scientific">Gossypium anomalum</name>
    <dbReference type="NCBI Taxonomy" id="47600"/>
    <lineage>
        <taxon>Eukaryota</taxon>
        <taxon>Viridiplantae</taxon>
        <taxon>Streptophyta</taxon>
        <taxon>Embryophyta</taxon>
        <taxon>Tracheophyta</taxon>
        <taxon>Spermatophyta</taxon>
        <taxon>Magnoliopsida</taxon>
        <taxon>eudicotyledons</taxon>
        <taxon>Gunneridae</taxon>
        <taxon>Pentapetalae</taxon>
        <taxon>rosids</taxon>
        <taxon>malvids</taxon>
        <taxon>Malvales</taxon>
        <taxon>Malvaceae</taxon>
        <taxon>Malvoideae</taxon>
        <taxon>Gossypium</taxon>
    </lineage>
</organism>
<evidence type="ECO:0008006" key="3">
    <source>
        <dbReference type="Google" id="ProtNLM"/>
    </source>
</evidence>
<reference evidence="1 2" key="1">
    <citation type="journal article" date="2021" name="bioRxiv">
        <title>The Gossypium anomalum genome as a resource for cotton improvement and evolutionary analysis of hybrid incompatibility.</title>
        <authorList>
            <person name="Grover C.E."/>
            <person name="Yuan D."/>
            <person name="Arick M.A."/>
            <person name="Miller E.R."/>
            <person name="Hu G."/>
            <person name="Peterson D.G."/>
            <person name="Wendel J.F."/>
            <person name="Udall J.A."/>
        </authorList>
    </citation>
    <scope>NUCLEOTIDE SEQUENCE [LARGE SCALE GENOMIC DNA]</scope>
    <source>
        <strain evidence="1">JFW-Udall</strain>
        <tissue evidence="1">Leaf</tissue>
    </source>
</reference>
<dbReference type="EMBL" id="JAHUZN010000008">
    <property type="protein sequence ID" value="KAG8485872.1"/>
    <property type="molecule type" value="Genomic_DNA"/>
</dbReference>
<evidence type="ECO:0000313" key="1">
    <source>
        <dbReference type="EMBL" id="KAG8485872.1"/>
    </source>
</evidence>
<proteinExistence type="predicted"/>
<name>A0A8J6CSK0_9ROSI</name>
<keyword evidence="2" id="KW-1185">Reference proteome</keyword>
<dbReference type="AlphaFoldDB" id="A0A8J6CSK0"/>
<comment type="caution">
    <text evidence="1">The sequence shown here is derived from an EMBL/GenBank/DDBJ whole genome shotgun (WGS) entry which is preliminary data.</text>
</comment>
<dbReference type="PANTHER" id="PTHR47074:SF48">
    <property type="entry name" value="POLYNUCLEOTIDYL TRANSFERASE, RIBONUCLEASE H-LIKE SUPERFAMILY PROTEIN"/>
    <property type="match status" value="1"/>
</dbReference>
<accession>A0A8J6CSK0</accession>
<protein>
    <recommendedName>
        <fullName evidence="3">RNase H type-1 domain-containing protein</fullName>
    </recommendedName>
</protein>
<gene>
    <name evidence="1" type="ORF">CXB51_019202</name>
</gene>
<dbReference type="Proteomes" id="UP000701853">
    <property type="component" value="Chromosome 8"/>
</dbReference>
<dbReference type="OrthoDB" id="1734132at2759"/>
<evidence type="ECO:0000313" key="2">
    <source>
        <dbReference type="Proteomes" id="UP000701853"/>
    </source>
</evidence>
<dbReference type="PANTHER" id="PTHR47074">
    <property type="entry name" value="BNAC02G40300D PROTEIN"/>
    <property type="match status" value="1"/>
</dbReference>
<sequence>MGRTWWTKNDKARGWAMMGWEKMCYPKGMGSMGFRNLHLFNLALLGRQDTLCFKVLSAKYFPNGDVFSYKRCDKPSFTWVSIAKAVDALKDGFIWQVGDGNKIDLRRDHWGVDGIIEESVCRSPFTNNERNVKDLWDHDNRRWNRERVIEIYGDYLGDCVSNLPIPHNGIKDTRTWIQNPHGIYTSKSAYSWLIFKEVSFGPHQFFCREETLIQAMKGCPKAREILVAGRLNNRLLVGDYNNCINWLEDIFRELDKKAAADLLTLLWNSWNDRNNMVFKGKMDEAVTIWERVQTLSRDFWIFNLTEPAIIPPSPINMSWQTPPVGYIKVNVDAAVSNGCSDFGVVVRDNDGFVLGGCYKFKNVAMDVSWAD</sequence>
<dbReference type="InterPro" id="IPR052929">
    <property type="entry name" value="RNase_H-like_EbsB-rel"/>
</dbReference>